<dbReference type="PANTHER" id="PTHR13847">
    <property type="entry name" value="SARCOSINE DEHYDROGENASE-RELATED"/>
    <property type="match status" value="1"/>
</dbReference>
<accession>A0A7X0MVC8</accession>
<dbReference type="GO" id="GO:0016491">
    <property type="term" value="F:oxidoreductase activity"/>
    <property type="evidence" value="ECO:0007669"/>
    <property type="project" value="UniProtKB-KW"/>
</dbReference>
<dbReference type="EMBL" id="JACHHT010000001">
    <property type="protein sequence ID" value="MBB6521238.1"/>
    <property type="molecule type" value="Genomic_DNA"/>
</dbReference>
<dbReference type="Pfam" id="PF01266">
    <property type="entry name" value="DAO"/>
    <property type="match status" value="1"/>
</dbReference>
<comment type="caution">
    <text evidence="3">The sequence shown here is derived from an EMBL/GenBank/DDBJ whole genome shotgun (WGS) entry which is preliminary data.</text>
</comment>
<sequence length="427" mass="47235">MSRCHSYYSASINEESNYPTLQDDQHCDVAIIGGGFTGVATALELAEKGFSVVLLEAEKIGWGATGRNGGQVTGSLSGDQAMLKQLRKHAGVDAEDFVWKLRWRGHDIIKNRVEKYNIDCDLKFGHLQTAYKPSHMTGLQSFYDEAIAHGMGDDVQMISAAEIPEYLDSPIYHGGLLNRKNMHLHPLNLCLGEAKAASNLGVRIYENSPVLSMDEGDKVVLKSKIGKVFADRVMIAGNAYHKLGRSKLGGMLFPASLGNMATVPLGDELAKTINPHDLAVYDCRFVLDYYRLTADKRLMFGGGTNYSGKDSTSVSAELRPALERTFPKLKGIDIEFEWTGMAGIVINRIPQLGKISDRVYYCQGYSGHGLACSHIMAEIMAKAIAGHMEEFDTFAAFKHLRVPINDWLGNQALVLGMWYYQLLEKLR</sequence>
<evidence type="ECO:0000313" key="4">
    <source>
        <dbReference type="Proteomes" id="UP000528457"/>
    </source>
</evidence>
<dbReference type="RefSeq" id="WP_166849083.1">
    <property type="nucleotide sequence ID" value="NZ_JAAONY010000001.1"/>
</dbReference>
<evidence type="ECO:0000259" key="2">
    <source>
        <dbReference type="Pfam" id="PF01266"/>
    </source>
</evidence>
<dbReference type="SUPFAM" id="SSF51905">
    <property type="entry name" value="FAD/NAD(P)-binding domain"/>
    <property type="match status" value="1"/>
</dbReference>
<feature type="domain" description="FAD dependent oxidoreductase" evidence="2">
    <location>
        <begin position="28"/>
        <end position="382"/>
    </location>
</feature>
<dbReference type="AlphaFoldDB" id="A0A7X0MVC8"/>
<gene>
    <name evidence="3" type="ORF">HNR48_001516</name>
</gene>
<dbReference type="GO" id="GO:0005737">
    <property type="term" value="C:cytoplasm"/>
    <property type="evidence" value="ECO:0007669"/>
    <property type="project" value="TreeGrafter"/>
</dbReference>
<proteinExistence type="predicted"/>
<dbReference type="Gene3D" id="3.50.50.60">
    <property type="entry name" value="FAD/NAD(P)-binding domain"/>
    <property type="match status" value="1"/>
</dbReference>
<name>A0A7X0MVC8_9GAMM</name>
<protein>
    <submittedName>
        <fullName evidence="3">Glycine/D-amino acid oxidase-like deaminating enzyme</fullName>
    </submittedName>
</protein>
<dbReference type="Gene3D" id="3.30.9.10">
    <property type="entry name" value="D-Amino Acid Oxidase, subunit A, domain 2"/>
    <property type="match status" value="1"/>
</dbReference>
<dbReference type="InterPro" id="IPR006076">
    <property type="entry name" value="FAD-dep_OxRdtase"/>
</dbReference>
<dbReference type="PANTHER" id="PTHR13847:SF249">
    <property type="entry name" value="OXIDOREDUCTASE-RELATED"/>
    <property type="match status" value="1"/>
</dbReference>
<keyword evidence="1" id="KW-0560">Oxidoreductase</keyword>
<dbReference type="Proteomes" id="UP000528457">
    <property type="component" value="Unassembled WGS sequence"/>
</dbReference>
<reference evidence="3 4" key="1">
    <citation type="submission" date="2020-08" db="EMBL/GenBank/DDBJ databases">
        <title>Genomic Encyclopedia of Type Strains, Phase IV (KMG-IV): sequencing the most valuable type-strain genomes for metagenomic binning, comparative biology and taxonomic classification.</title>
        <authorList>
            <person name="Goeker M."/>
        </authorList>
    </citation>
    <scope>NUCLEOTIDE SEQUENCE [LARGE SCALE GENOMIC DNA]</scope>
    <source>
        <strain evidence="3 4">DSM 22368</strain>
    </source>
</reference>
<keyword evidence="4" id="KW-1185">Reference proteome</keyword>
<organism evidence="3 4">
    <name type="scientific">Pseudoteredinibacter isoporae</name>
    <dbReference type="NCBI Taxonomy" id="570281"/>
    <lineage>
        <taxon>Bacteria</taxon>
        <taxon>Pseudomonadati</taxon>
        <taxon>Pseudomonadota</taxon>
        <taxon>Gammaproteobacteria</taxon>
        <taxon>Cellvibrionales</taxon>
        <taxon>Cellvibrionaceae</taxon>
        <taxon>Pseudoteredinibacter</taxon>
    </lineage>
</organism>
<dbReference type="InParanoid" id="A0A7X0MVC8"/>
<dbReference type="InterPro" id="IPR036188">
    <property type="entry name" value="FAD/NAD-bd_sf"/>
</dbReference>
<evidence type="ECO:0000256" key="1">
    <source>
        <dbReference type="ARBA" id="ARBA00023002"/>
    </source>
</evidence>
<evidence type="ECO:0000313" key="3">
    <source>
        <dbReference type="EMBL" id="MBB6521238.1"/>
    </source>
</evidence>